<dbReference type="AlphaFoldDB" id="A0A2D1UBK5"/>
<evidence type="ECO:0000313" key="1">
    <source>
        <dbReference type="EMBL" id="ATP58931.1"/>
    </source>
</evidence>
<keyword evidence="2" id="KW-1185">Reference proteome</keyword>
<sequence length="221" mass="25029">MKIEDIKTRINDLITLAGNVLGTHHRSNDPHLVDTEAFAEFRTSSLSFLEKVFGKEHPFYRDFDQQVKDIDRYMTEQGRGILKGAKQEIDGGWLFTVKGLVSAEIFSDFLEMAEYLLQEGYKDPAAVMTGSVLEEYLRQLCRRDGIAVEVDKGGKLSPKKADLLNADLANAGVYNKLDQKTVTSWLDLRNKAAHGKYAEYTKEQVDFMYQGVTNFISRTTS</sequence>
<evidence type="ECO:0000313" key="2">
    <source>
        <dbReference type="Proteomes" id="UP000223749"/>
    </source>
</evidence>
<dbReference type="EMBL" id="CP024091">
    <property type="protein sequence ID" value="ATP58931.1"/>
    <property type="molecule type" value="Genomic_DNA"/>
</dbReference>
<proteinExistence type="predicted"/>
<organism evidence="1 2">
    <name type="scientific">Pedobacter ginsengisoli</name>
    <dbReference type="NCBI Taxonomy" id="363852"/>
    <lineage>
        <taxon>Bacteria</taxon>
        <taxon>Pseudomonadati</taxon>
        <taxon>Bacteroidota</taxon>
        <taxon>Sphingobacteriia</taxon>
        <taxon>Sphingobacteriales</taxon>
        <taxon>Sphingobacteriaceae</taxon>
        <taxon>Pedobacter</taxon>
    </lineage>
</organism>
<reference evidence="1 2" key="1">
    <citation type="submission" date="2017-10" db="EMBL/GenBank/DDBJ databases">
        <title>Whole genome of Pedobacter ginsengisoli T01R-27 isolated from tomato rhizosphere.</title>
        <authorList>
            <person name="Weon H.-Y."/>
            <person name="Lee S.A."/>
            <person name="Sang M.K."/>
            <person name="Song J."/>
        </authorList>
    </citation>
    <scope>NUCLEOTIDE SEQUENCE [LARGE SCALE GENOMIC DNA]</scope>
    <source>
        <strain evidence="1 2">T01R-27</strain>
    </source>
</reference>
<accession>A0A2D1UBK5</accession>
<protein>
    <recommendedName>
        <fullName evidence="3">DUF4145 domain-containing protein</fullName>
    </recommendedName>
</protein>
<dbReference type="Proteomes" id="UP000223749">
    <property type="component" value="Chromosome"/>
</dbReference>
<gene>
    <name evidence="1" type="ORF">CPT03_21900</name>
</gene>
<evidence type="ECO:0008006" key="3">
    <source>
        <dbReference type="Google" id="ProtNLM"/>
    </source>
</evidence>
<name>A0A2D1UBK5_9SPHI</name>
<dbReference type="KEGG" id="pgs:CPT03_21900"/>
<dbReference type="RefSeq" id="WP_099440809.1">
    <property type="nucleotide sequence ID" value="NZ_CP024091.1"/>
</dbReference>
<dbReference type="OrthoDB" id="1435962at2"/>